<evidence type="ECO:0000256" key="4">
    <source>
        <dbReference type="ARBA" id="ARBA00022801"/>
    </source>
</evidence>
<evidence type="ECO:0000256" key="2">
    <source>
        <dbReference type="ARBA" id="ARBA00019841"/>
    </source>
</evidence>
<dbReference type="InterPro" id="IPR041122">
    <property type="entry name" value="RecJ_OB"/>
</dbReference>
<evidence type="ECO:0000259" key="7">
    <source>
        <dbReference type="Pfam" id="PF02272"/>
    </source>
</evidence>
<feature type="domain" description="DHHA1" evidence="7">
    <location>
        <begin position="347"/>
        <end position="438"/>
    </location>
</feature>
<dbReference type="Gene3D" id="3.10.310.30">
    <property type="match status" value="1"/>
</dbReference>
<name>H6RFF3_9BACT</name>
<dbReference type="InterPro" id="IPR051673">
    <property type="entry name" value="SSDNA_exonuclease_RecJ"/>
</dbReference>
<sequence>MHWNIKDPPLQKTVAHLIDCLGVDPVIAQLLAQRGFSTFEEAKSFFRPHIGQLHDPFLMKDMDKAVARLQHAINQKENIMVYGDYDVDGTTSVSLLTHFLRSQDLEVTPYIPDRYAEGYGLSTKGIDAVKAANIKFMIALDCGIKAVKQVEYAKKLGIELIICDHHTPGDVLPDALAVLDPKRSDCTYPFKELCGCGVGFKLIQGLLQHQGKEVNEIIAYLDFVAVAIAADIVPIVGENRVLAFLGLQQLNNHPRPGLKAIMRDKPTKQIISDILFGIAPRINAAGRMKHGLDAVKLLLSESGEEAKKIAQEVEIYNTSRRKLEKEITEEALTQILENEEENNATNVVYSPHWHKGVIGIVASRIIETYYRPTLVFTMSSQGILAASARSVPGFDLYEAIDACRSHIIQFGGHKYAAGLTIKEENYKAFKENFEAQVAQTITAVQKEQALEIDLALPFTSITLKLLRVLKQMEPFGPENRSPIFYTEGVRDSGYAKLVGQDKSHLKARFIQGSSSPIDAIGFSLGEKIYLLKKRSPLRIAYSIEENVWHGHVGVQLRLKDVE</sequence>
<organism evidence="9">
    <name type="scientific">uncultured Flavobacteriia bacterium</name>
    <dbReference type="NCBI Taxonomy" id="212695"/>
    <lineage>
        <taxon>Bacteria</taxon>
        <taxon>Pseudomonadati</taxon>
        <taxon>Bacteroidota</taxon>
        <taxon>Flavobacteriia</taxon>
        <taxon>environmental samples</taxon>
    </lineage>
</organism>
<evidence type="ECO:0000259" key="6">
    <source>
        <dbReference type="Pfam" id="PF01368"/>
    </source>
</evidence>
<dbReference type="PANTHER" id="PTHR30255:SF2">
    <property type="entry name" value="SINGLE-STRANDED-DNA-SPECIFIC EXONUCLEASE RECJ"/>
    <property type="match status" value="1"/>
</dbReference>
<evidence type="ECO:0000313" key="9">
    <source>
        <dbReference type="EMBL" id="CCF99764.1"/>
    </source>
</evidence>
<reference evidence="9" key="2">
    <citation type="submission" date="2012-02" db="EMBL/GenBank/DDBJ databases">
        <authorList>
            <person name="Genoscope - CEA"/>
        </authorList>
    </citation>
    <scope>NUCLEOTIDE SEQUENCE</scope>
</reference>
<protein>
    <recommendedName>
        <fullName evidence="2">Single-stranded-DNA-specific exonuclease RecJ</fullName>
    </recommendedName>
</protein>
<dbReference type="GO" id="GO:0008409">
    <property type="term" value="F:5'-3' exonuclease activity"/>
    <property type="evidence" value="ECO:0007669"/>
    <property type="project" value="InterPro"/>
</dbReference>
<dbReference type="GO" id="GO:0006281">
    <property type="term" value="P:DNA repair"/>
    <property type="evidence" value="ECO:0007669"/>
    <property type="project" value="InterPro"/>
</dbReference>
<dbReference type="Gene3D" id="3.90.1640.30">
    <property type="match status" value="1"/>
</dbReference>
<dbReference type="Pfam" id="PF02272">
    <property type="entry name" value="DHHA1"/>
    <property type="match status" value="1"/>
</dbReference>
<dbReference type="GO" id="GO:0006310">
    <property type="term" value="P:DNA recombination"/>
    <property type="evidence" value="ECO:0007669"/>
    <property type="project" value="InterPro"/>
</dbReference>
<dbReference type="AlphaFoldDB" id="H6RFF3"/>
<evidence type="ECO:0000256" key="5">
    <source>
        <dbReference type="ARBA" id="ARBA00022839"/>
    </source>
</evidence>
<dbReference type="Pfam" id="PF17768">
    <property type="entry name" value="RecJ_OB"/>
    <property type="match status" value="1"/>
</dbReference>
<gene>
    <name evidence="9" type="primary">recJ</name>
    <name evidence="9" type="ORF">VIS_S18BTA100003</name>
</gene>
<proteinExistence type="inferred from homology"/>
<feature type="domain" description="RecJ OB" evidence="8">
    <location>
        <begin position="452"/>
        <end position="560"/>
    </location>
</feature>
<reference evidence="9" key="1">
    <citation type="journal article" date="2012" name="Environ. Microbiol.">
        <title>Genomic content of uncultured Bacteroidetes from contrasting oceanic provinces in the North Atlantic Ocean.</title>
        <authorList>
            <person name="Gomez-Pereira P.R."/>
            <person name="Schuler M."/>
            <person name="Fuchs B.M."/>
            <person name="Bennke C."/>
            <person name="Teeling H."/>
            <person name="Waldmann J."/>
            <person name="Richter M."/>
            <person name="Barbe V."/>
            <person name="Bataille E."/>
            <person name="Glockner F.O."/>
            <person name="Amann R."/>
        </authorList>
    </citation>
    <scope>NUCLEOTIDE SEQUENCE</scope>
</reference>
<evidence type="ECO:0000256" key="3">
    <source>
        <dbReference type="ARBA" id="ARBA00022722"/>
    </source>
</evidence>
<evidence type="ECO:0000259" key="8">
    <source>
        <dbReference type="Pfam" id="PF17768"/>
    </source>
</evidence>
<evidence type="ECO:0000256" key="1">
    <source>
        <dbReference type="ARBA" id="ARBA00005915"/>
    </source>
</evidence>
<keyword evidence="3" id="KW-0540">Nuclease</keyword>
<dbReference type="InterPro" id="IPR003156">
    <property type="entry name" value="DHHA1_dom"/>
</dbReference>
<keyword evidence="4 9" id="KW-0378">Hydrolase</keyword>
<accession>H6RFF3</accession>
<keyword evidence="5 9" id="KW-0269">Exonuclease</keyword>
<dbReference type="SUPFAM" id="SSF64182">
    <property type="entry name" value="DHH phosphoesterases"/>
    <property type="match status" value="1"/>
</dbReference>
<dbReference type="Pfam" id="PF01368">
    <property type="entry name" value="DHH"/>
    <property type="match status" value="1"/>
</dbReference>
<dbReference type="InterPro" id="IPR001667">
    <property type="entry name" value="DDH_dom"/>
</dbReference>
<feature type="domain" description="DDH" evidence="6">
    <location>
        <begin position="78"/>
        <end position="228"/>
    </location>
</feature>
<dbReference type="InterPro" id="IPR038763">
    <property type="entry name" value="DHH_sf"/>
</dbReference>
<dbReference type="GO" id="GO:0003676">
    <property type="term" value="F:nucleic acid binding"/>
    <property type="evidence" value="ECO:0007669"/>
    <property type="project" value="InterPro"/>
</dbReference>
<dbReference type="NCBIfam" id="TIGR00644">
    <property type="entry name" value="recJ"/>
    <property type="match status" value="1"/>
</dbReference>
<comment type="similarity">
    <text evidence="1">Belongs to the RecJ family.</text>
</comment>
<dbReference type="InterPro" id="IPR004610">
    <property type="entry name" value="RecJ"/>
</dbReference>
<dbReference type="EMBL" id="FO117589">
    <property type="protein sequence ID" value="CCF99764.1"/>
    <property type="molecule type" value="Genomic_DNA"/>
</dbReference>
<dbReference type="PANTHER" id="PTHR30255">
    <property type="entry name" value="SINGLE-STRANDED-DNA-SPECIFIC EXONUCLEASE RECJ"/>
    <property type="match status" value="1"/>
</dbReference>